<evidence type="ECO:0000313" key="12">
    <source>
        <dbReference type="RefSeq" id="XP_022098856.1"/>
    </source>
</evidence>
<dbReference type="OrthoDB" id="9999940at2759"/>
<keyword evidence="11" id="KW-1185">Reference proteome</keyword>
<comment type="similarity">
    <text evidence="3">Belongs to the MDM1 family.</text>
</comment>
<dbReference type="InterPro" id="IPR029136">
    <property type="entry name" value="MDM1"/>
</dbReference>
<feature type="compositionally biased region" description="Basic and acidic residues" evidence="10">
    <location>
        <begin position="461"/>
        <end position="470"/>
    </location>
</feature>
<dbReference type="GO" id="GO:0005634">
    <property type="term" value="C:nucleus"/>
    <property type="evidence" value="ECO:0007669"/>
    <property type="project" value="UniProtKB-SubCell"/>
</dbReference>
<dbReference type="PANTHER" id="PTHR32078:SF1">
    <property type="entry name" value="NUCLEAR PROTEIN MDM1"/>
    <property type="match status" value="1"/>
</dbReference>
<evidence type="ECO:0000256" key="7">
    <source>
        <dbReference type="ARBA" id="ARBA00023212"/>
    </source>
</evidence>
<dbReference type="Pfam" id="PF15501">
    <property type="entry name" value="MDM1"/>
    <property type="match status" value="2"/>
</dbReference>
<dbReference type="RefSeq" id="XP_022098856.1">
    <property type="nucleotide sequence ID" value="XM_022243164.1"/>
</dbReference>
<protein>
    <recommendedName>
        <fullName evidence="4">Nuclear protein MDM1</fullName>
    </recommendedName>
</protein>
<evidence type="ECO:0000256" key="3">
    <source>
        <dbReference type="ARBA" id="ARBA00010494"/>
    </source>
</evidence>
<dbReference type="GO" id="GO:0005814">
    <property type="term" value="C:centriole"/>
    <property type="evidence" value="ECO:0007669"/>
    <property type="project" value="UniProtKB-SubCell"/>
</dbReference>
<comment type="function">
    <text evidence="9">Microtubule-binding protein that negatively regulates centriole duplication. Binds to and stabilizes microtubules.</text>
</comment>
<feature type="compositionally biased region" description="Polar residues" evidence="10">
    <location>
        <begin position="741"/>
        <end position="756"/>
    </location>
</feature>
<reference evidence="12" key="1">
    <citation type="submission" date="2025-08" db="UniProtKB">
        <authorList>
            <consortium name="RefSeq"/>
        </authorList>
    </citation>
    <scope>IDENTIFICATION</scope>
</reference>
<feature type="compositionally biased region" description="Polar residues" evidence="10">
    <location>
        <begin position="62"/>
        <end position="71"/>
    </location>
</feature>
<organism evidence="11 12">
    <name type="scientific">Acanthaster planci</name>
    <name type="common">Crown-of-thorns starfish</name>
    <dbReference type="NCBI Taxonomy" id="133434"/>
    <lineage>
        <taxon>Eukaryota</taxon>
        <taxon>Metazoa</taxon>
        <taxon>Echinodermata</taxon>
        <taxon>Eleutherozoa</taxon>
        <taxon>Asterozoa</taxon>
        <taxon>Asteroidea</taxon>
        <taxon>Valvatacea</taxon>
        <taxon>Valvatida</taxon>
        <taxon>Acanthasteridae</taxon>
        <taxon>Acanthaster</taxon>
    </lineage>
</organism>
<keyword evidence="5" id="KW-0963">Cytoplasm</keyword>
<keyword evidence="8" id="KW-0539">Nucleus</keyword>
<dbReference type="GeneID" id="110983695"/>
<feature type="compositionally biased region" description="Polar residues" evidence="10">
    <location>
        <begin position="137"/>
        <end position="152"/>
    </location>
</feature>
<dbReference type="GO" id="GO:0008017">
    <property type="term" value="F:microtubule binding"/>
    <property type="evidence" value="ECO:0007669"/>
    <property type="project" value="InterPro"/>
</dbReference>
<dbReference type="GO" id="GO:0046600">
    <property type="term" value="P:negative regulation of centriole replication"/>
    <property type="evidence" value="ECO:0007669"/>
    <property type="project" value="InterPro"/>
</dbReference>
<evidence type="ECO:0000256" key="9">
    <source>
        <dbReference type="ARBA" id="ARBA00045771"/>
    </source>
</evidence>
<dbReference type="KEGG" id="aplc:110983695"/>
<gene>
    <name evidence="12" type="primary">LOC110983695</name>
</gene>
<feature type="region of interest" description="Disordered" evidence="10">
    <location>
        <begin position="300"/>
        <end position="322"/>
    </location>
</feature>
<feature type="compositionally biased region" description="Low complexity" evidence="10">
    <location>
        <begin position="447"/>
        <end position="458"/>
    </location>
</feature>
<evidence type="ECO:0000256" key="1">
    <source>
        <dbReference type="ARBA" id="ARBA00004114"/>
    </source>
</evidence>
<dbReference type="AlphaFoldDB" id="A0A8B7Z688"/>
<keyword evidence="6" id="KW-0493">Microtubule</keyword>
<feature type="compositionally biased region" description="Basic residues" evidence="10">
    <location>
        <begin position="300"/>
        <end position="310"/>
    </location>
</feature>
<dbReference type="GO" id="GO:0005874">
    <property type="term" value="C:microtubule"/>
    <property type="evidence" value="ECO:0007669"/>
    <property type="project" value="UniProtKB-KW"/>
</dbReference>
<dbReference type="OMA" id="LAWGEQD"/>
<name>A0A8B7Z688_ACAPL</name>
<feature type="region of interest" description="Disordered" evidence="10">
    <location>
        <begin position="16"/>
        <end position="198"/>
    </location>
</feature>
<proteinExistence type="inferred from homology"/>
<feature type="compositionally biased region" description="Polar residues" evidence="10">
    <location>
        <begin position="790"/>
        <end position="800"/>
    </location>
</feature>
<evidence type="ECO:0000256" key="10">
    <source>
        <dbReference type="SAM" id="MobiDB-lite"/>
    </source>
</evidence>
<evidence type="ECO:0000256" key="8">
    <source>
        <dbReference type="ARBA" id="ARBA00023242"/>
    </source>
</evidence>
<feature type="region of interest" description="Disordered" evidence="10">
    <location>
        <begin position="447"/>
        <end position="851"/>
    </location>
</feature>
<evidence type="ECO:0000313" key="11">
    <source>
        <dbReference type="Proteomes" id="UP000694845"/>
    </source>
</evidence>
<comment type="subcellular location">
    <subcellularLocation>
        <location evidence="1">Cytoplasm</location>
        <location evidence="1">Cytoskeleton</location>
        <location evidence="1">Microtubule organizing center</location>
        <location evidence="1">Centrosome</location>
        <location evidence="1">Centriole</location>
    </subcellularLocation>
    <subcellularLocation>
        <location evidence="2">Nucleus</location>
    </subcellularLocation>
</comment>
<feature type="compositionally biased region" description="Acidic residues" evidence="10">
    <location>
        <begin position="626"/>
        <end position="635"/>
    </location>
</feature>
<sequence>MPVKNKALSEYKKKFRWHESVKSSSFKPSPEQKSPTAGLSSADFGQQEPPLQHKRYPLPPNQKVTYTTQQFYGDVTGSDDEIGKRKGLVIGGGKGTGIIPMTPLKTYKIGGSREGSSRSPKAPQTKPSKNKEPIKNKTYTAASLKSANSHATSAIKGPADSAETNVNNNKDVSSPGKRDTRENAVHTSKPAHKHTTKPNVALQYQAGIKDTRPKSAKYLSEYQRNYEWRNALPKESPLMAAEQMVYKSQANINPFVPDKIPRRSEYKLQFRDWSPVRRRSSTAHQQLMENAEREIKAKYRVKTKSKKSKRSSLTPDKMRPAGVPSMYAHDDLKLLKSAQNPAKPFFPHSTTIRKWKSEYASNFKEPDIYRYENGIWKGADPPHITPKDDSSVDRRNAQPNWFAEVLELRQKADDYRKRARGTHFSREHLAQILASQARLWDESSTATSTVSSLSAPSVDTGLKDRNKDNQEAPISKPAPVSKPADSPPVNRRLAWPQSNNDEVKNGAPQPLDDGDHESSIGSIPTPEGYRGSATPSSDEVETIDEQGRLPTPRLREEGLSKRHHLDRTTPATGGAVLTSPQPKHRSASPPRTAPVTNNTQPAPVQISQGHRRNIIPGAITQGFAYDSDEDSEDEQSVTPRVTTPPPKPDMKTRILNQLSGSPTAGVTTRDPDPIRESLAQLPHFQRHSNNYFETSPALPVMPRKIEPPRTWAAAPRHQGEAQGQSSRLKGRSGEEGGKTVASGTQTLLNGNRQGPTQAPGVRGPLDRPNSGSMHGRPMTAHPQTREEAESSSYNKGTMRSLNDHQGDNPSTQAPKKRSEAWMVPADPPQGRAEPDSPLWRSSERDSDELSLSTMSIASSCSLASEVLERARKRRDDFWGK</sequence>
<evidence type="ECO:0000256" key="2">
    <source>
        <dbReference type="ARBA" id="ARBA00004123"/>
    </source>
</evidence>
<evidence type="ECO:0000256" key="6">
    <source>
        <dbReference type="ARBA" id="ARBA00022701"/>
    </source>
</evidence>
<feature type="compositionally biased region" description="Polar residues" evidence="10">
    <location>
        <begin position="594"/>
        <end position="608"/>
    </location>
</feature>
<keyword evidence="7" id="KW-0206">Cytoskeleton</keyword>
<evidence type="ECO:0000256" key="5">
    <source>
        <dbReference type="ARBA" id="ARBA00022490"/>
    </source>
</evidence>
<accession>A0A8B7Z688</accession>
<dbReference type="Proteomes" id="UP000694845">
    <property type="component" value="Unplaced"/>
</dbReference>
<feature type="compositionally biased region" description="Polar residues" evidence="10">
    <location>
        <begin position="162"/>
        <end position="172"/>
    </location>
</feature>
<evidence type="ECO:0000256" key="4">
    <source>
        <dbReference type="ARBA" id="ARBA00013508"/>
    </source>
</evidence>
<dbReference type="PANTHER" id="PTHR32078">
    <property type="entry name" value="NUCLEAR PROTEIN MDM1"/>
    <property type="match status" value="1"/>
</dbReference>
<feature type="compositionally biased region" description="Polar residues" evidence="10">
    <location>
        <begin position="22"/>
        <end position="39"/>
    </location>
</feature>
<feature type="compositionally biased region" description="Polar residues" evidence="10">
    <location>
        <begin position="654"/>
        <end position="666"/>
    </location>
</feature>